<keyword evidence="2" id="KW-1185">Reference proteome</keyword>
<dbReference type="Pfam" id="PF06167">
    <property type="entry name" value="Peptidase_M90"/>
    <property type="match status" value="1"/>
</dbReference>
<evidence type="ECO:0008006" key="3">
    <source>
        <dbReference type="Google" id="ProtNLM"/>
    </source>
</evidence>
<dbReference type="RefSeq" id="WP_090661503.1">
    <property type="nucleotide sequence ID" value="NZ_FOIA01000041.1"/>
</dbReference>
<dbReference type="AlphaFoldDB" id="A0A1I0FN75"/>
<dbReference type="GO" id="GO:0005829">
    <property type="term" value="C:cytosol"/>
    <property type="evidence" value="ECO:0007669"/>
    <property type="project" value="TreeGrafter"/>
</dbReference>
<name>A0A1I0FN75_9PROT</name>
<dbReference type="InterPro" id="IPR010384">
    <property type="entry name" value="MtfA_fam"/>
</dbReference>
<dbReference type="InterPro" id="IPR024079">
    <property type="entry name" value="MetalloPept_cat_dom_sf"/>
</dbReference>
<dbReference type="Gene3D" id="1.10.472.150">
    <property type="entry name" value="Glucose-regulated metallo-peptidase M90, N-terminal domain"/>
    <property type="match status" value="1"/>
</dbReference>
<dbReference type="GO" id="GO:0008237">
    <property type="term" value="F:metallopeptidase activity"/>
    <property type="evidence" value="ECO:0007669"/>
    <property type="project" value="InterPro"/>
</dbReference>
<dbReference type="GO" id="GO:0004177">
    <property type="term" value="F:aminopeptidase activity"/>
    <property type="evidence" value="ECO:0007669"/>
    <property type="project" value="TreeGrafter"/>
</dbReference>
<proteinExistence type="predicted"/>
<accession>A0A1I0FN75</accession>
<evidence type="ECO:0000313" key="1">
    <source>
        <dbReference type="EMBL" id="SET59573.1"/>
    </source>
</evidence>
<organism evidence="1 2">
    <name type="scientific">Nitrosomonas marina</name>
    <dbReference type="NCBI Taxonomy" id="917"/>
    <lineage>
        <taxon>Bacteria</taxon>
        <taxon>Pseudomonadati</taxon>
        <taxon>Pseudomonadota</taxon>
        <taxon>Betaproteobacteria</taxon>
        <taxon>Nitrosomonadales</taxon>
        <taxon>Nitrosomonadaceae</taxon>
        <taxon>Nitrosomonas</taxon>
    </lineage>
</organism>
<dbReference type="CDD" id="cd20169">
    <property type="entry name" value="Peptidase_M90_mtfA"/>
    <property type="match status" value="1"/>
</dbReference>
<protein>
    <recommendedName>
        <fullName evidence="3">Zinc-dependent peptidase</fullName>
    </recommendedName>
</protein>
<dbReference type="SUPFAM" id="SSF55486">
    <property type="entry name" value="Metalloproteases ('zincins'), catalytic domain"/>
    <property type="match status" value="1"/>
</dbReference>
<gene>
    <name evidence="1" type="ORF">SAMN05216326_1418</name>
</gene>
<dbReference type="Gene3D" id="3.40.390.10">
    <property type="entry name" value="Collagenase (Catalytic Domain)"/>
    <property type="match status" value="1"/>
</dbReference>
<dbReference type="PANTHER" id="PTHR30164:SF2">
    <property type="entry name" value="PROTEIN MTFA"/>
    <property type="match status" value="1"/>
</dbReference>
<dbReference type="Proteomes" id="UP000199345">
    <property type="component" value="Unassembled WGS sequence"/>
</dbReference>
<reference evidence="2" key="1">
    <citation type="submission" date="2016-10" db="EMBL/GenBank/DDBJ databases">
        <authorList>
            <person name="Varghese N."/>
            <person name="Submissions S."/>
        </authorList>
    </citation>
    <scope>NUCLEOTIDE SEQUENCE [LARGE SCALE GENOMIC DNA]</scope>
    <source>
        <strain evidence="2">Nm71</strain>
    </source>
</reference>
<sequence length="256" mass="29601">MVWHLNQWWRNRILEREEIPRHIWQKVTHLRCLRGMNVDELRRLQALILLFLHAKVINGAHDLEITDEMRVTIALQACIPILNLDLGYYDDWIEIIVYPGEFILDYEYMDETGVVHHARNIASGEAWLSGPVILTWSENTSMHTGSAHNVIIHEFAHKLDMLHEGANGCPPLHADMSMQTWHDVFSQAYATFCSQVERNSDTVIDAYAAESPAEFFAVMSEVFFETPLVLKQCFAAVYEQLALFYRQDPASRTLVE</sequence>
<evidence type="ECO:0000313" key="2">
    <source>
        <dbReference type="Proteomes" id="UP000199345"/>
    </source>
</evidence>
<dbReference type="PANTHER" id="PTHR30164">
    <property type="entry name" value="MTFA PEPTIDASE"/>
    <property type="match status" value="1"/>
</dbReference>
<dbReference type="EMBL" id="FOIA01000041">
    <property type="protein sequence ID" value="SET59573.1"/>
    <property type="molecule type" value="Genomic_DNA"/>
</dbReference>
<dbReference type="InterPro" id="IPR042252">
    <property type="entry name" value="MtfA_N"/>
</dbReference>
<dbReference type="OrthoDB" id="9786424at2"/>